<feature type="repeat" description="PPR" evidence="2">
    <location>
        <begin position="100"/>
        <end position="134"/>
    </location>
</feature>
<dbReference type="GO" id="GO:0009451">
    <property type="term" value="P:RNA modification"/>
    <property type="evidence" value="ECO:0007669"/>
    <property type="project" value="InterPro"/>
</dbReference>
<dbReference type="GO" id="GO:0003723">
    <property type="term" value="F:RNA binding"/>
    <property type="evidence" value="ECO:0007669"/>
    <property type="project" value="InterPro"/>
</dbReference>
<dbReference type="PANTHER" id="PTHR24015:SF1824">
    <property type="entry name" value="OS11G0275400 PROTEIN"/>
    <property type="match status" value="1"/>
</dbReference>
<evidence type="ECO:0000313" key="4">
    <source>
        <dbReference type="Proteomes" id="UP001457282"/>
    </source>
</evidence>
<gene>
    <name evidence="3" type="ORF">M0R45_025804</name>
</gene>
<keyword evidence="1" id="KW-0677">Repeat</keyword>
<dbReference type="FunFam" id="1.25.40.10:FF:000344">
    <property type="entry name" value="Pentatricopeptide repeat-containing protein"/>
    <property type="match status" value="1"/>
</dbReference>
<sequence length="416" mass="46677">MLRACARACLLSSRTYSSINFPTPPSLNLQTNNLLSQVRALATRGQLNQALLLFYTLQPPTHCNQTYATLFHACARHHCLQQGLSLHHYMVAHNHITPPDLFVSNHLINMYAKFGYLHHARQLFDEMPRRNLVTWTALISGYAQWGQAVNCFRLFAGLLVHYRPNEFAFASVLTSCGDSYDDGYGRQVHALALKMSLDACVYVANALITMYSKICDHRAVYDVSKDEAWKVFRSTESRNLITWNSMIAGFHCRRLGAQAIDLFIQMHLHGLGFDRATLLSVFSSLNGSNGLDDIVVAKFCYQLHCLAIKTGFILKIEVVTALVKAYSDLGGNIADCYMLFSETSCHRDIVAWTGIMTTFSECDPEESLSLFRQLRRENLAPDRYTFSIVLKAYASLATEHHASAVHSQVIKAGFGG</sequence>
<keyword evidence="4" id="KW-1185">Reference proteome</keyword>
<protein>
    <recommendedName>
        <fullName evidence="5">Pentatricopeptide repeat-containing protein</fullName>
    </recommendedName>
</protein>
<reference evidence="3 4" key="1">
    <citation type="journal article" date="2023" name="G3 (Bethesda)">
        <title>A chromosome-length genome assembly and annotation of blackberry (Rubus argutus, cv. 'Hillquist').</title>
        <authorList>
            <person name="Bruna T."/>
            <person name="Aryal R."/>
            <person name="Dudchenko O."/>
            <person name="Sargent D.J."/>
            <person name="Mead D."/>
            <person name="Buti M."/>
            <person name="Cavallini A."/>
            <person name="Hytonen T."/>
            <person name="Andres J."/>
            <person name="Pham M."/>
            <person name="Weisz D."/>
            <person name="Mascagni F."/>
            <person name="Usai G."/>
            <person name="Natali L."/>
            <person name="Bassil N."/>
            <person name="Fernandez G.E."/>
            <person name="Lomsadze A."/>
            <person name="Armour M."/>
            <person name="Olukolu B."/>
            <person name="Poorten T."/>
            <person name="Britton C."/>
            <person name="Davik J."/>
            <person name="Ashrafi H."/>
            <person name="Aiden E.L."/>
            <person name="Borodovsky M."/>
            <person name="Worthington M."/>
        </authorList>
    </citation>
    <scope>NUCLEOTIDE SEQUENCE [LARGE SCALE GENOMIC DNA]</scope>
    <source>
        <strain evidence="3">PI 553951</strain>
    </source>
</reference>
<dbReference type="Gene3D" id="1.25.40.10">
    <property type="entry name" value="Tetratricopeptide repeat domain"/>
    <property type="match status" value="3"/>
</dbReference>
<comment type="caution">
    <text evidence="3">The sequence shown here is derived from an EMBL/GenBank/DDBJ whole genome shotgun (WGS) entry which is preliminary data.</text>
</comment>
<dbReference type="EMBL" id="JBEDUW010000005">
    <property type="protein sequence ID" value="KAK9928681.1"/>
    <property type="molecule type" value="Genomic_DNA"/>
</dbReference>
<dbReference type="InterPro" id="IPR046960">
    <property type="entry name" value="PPR_At4g14850-like_plant"/>
</dbReference>
<dbReference type="PROSITE" id="PS51375">
    <property type="entry name" value="PPR"/>
    <property type="match status" value="1"/>
</dbReference>
<evidence type="ECO:0000256" key="1">
    <source>
        <dbReference type="ARBA" id="ARBA00022737"/>
    </source>
</evidence>
<proteinExistence type="predicted"/>
<dbReference type="Proteomes" id="UP001457282">
    <property type="component" value="Unassembled WGS sequence"/>
</dbReference>
<organism evidence="3 4">
    <name type="scientific">Rubus argutus</name>
    <name type="common">Southern blackberry</name>
    <dbReference type="NCBI Taxonomy" id="59490"/>
    <lineage>
        <taxon>Eukaryota</taxon>
        <taxon>Viridiplantae</taxon>
        <taxon>Streptophyta</taxon>
        <taxon>Embryophyta</taxon>
        <taxon>Tracheophyta</taxon>
        <taxon>Spermatophyta</taxon>
        <taxon>Magnoliopsida</taxon>
        <taxon>eudicotyledons</taxon>
        <taxon>Gunneridae</taxon>
        <taxon>Pentapetalae</taxon>
        <taxon>rosids</taxon>
        <taxon>fabids</taxon>
        <taxon>Rosales</taxon>
        <taxon>Rosaceae</taxon>
        <taxon>Rosoideae</taxon>
        <taxon>Rosoideae incertae sedis</taxon>
        <taxon>Rubus</taxon>
    </lineage>
</organism>
<evidence type="ECO:0008006" key="5">
    <source>
        <dbReference type="Google" id="ProtNLM"/>
    </source>
</evidence>
<dbReference type="PANTHER" id="PTHR24015">
    <property type="entry name" value="OS07G0578800 PROTEIN-RELATED"/>
    <property type="match status" value="1"/>
</dbReference>
<name>A0AAW1WVP5_RUBAR</name>
<dbReference type="Pfam" id="PF01535">
    <property type="entry name" value="PPR"/>
    <property type="match status" value="3"/>
</dbReference>
<dbReference type="AlphaFoldDB" id="A0AAW1WVP5"/>
<dbReference type="InterPro" id="IPR002885">
    <property type="entry name" value="PPR_rpt"/>
</dbReference>
<evidence type="ECO:0000313" key="3">
    <source>
        <dbReference type="EMBL" id="KAK9928681.1"/>
    </source>
</evidence>
<evidence type="ECO:0000256" key="2">
    <source>
        <dbReference type="PROSITE-ProRule" id="PRU00708"/>
    </source>
</evidence>
<dbReference type="InterPro" id="IPR011990">
    <property type="entry name" value="TPR-like_helical_dom_sf"/>
</dbReference>
<accession>A0AAW1WVP5</accession>
<dbReference type="NCBIfam" id="TIGR00756">
    <property type="entry name" value="PPR"/>
    <property type="match status" value="1"/>
</dbReference>